<feature type="domain" description="BTB" evidence="5">
    <location>
        <begin position="738"/>
        <end position="813"/>
    </location>
</feature>
<dbReference type="PROSITE" id="PS50097">
    <property type="entry name" value="BTB"/>
    <property type="match status" value="2"/>
</dbReference>
<dbReference type="Gene3D" id="3.30.710.10">
    <property type="entry name" value="Potassium Channel Kv1.1, Chain A"/>
    <property type="match status" value="2"/>
</dbReference>
<dbReference type="InterPro" id="IPR002110">
    <property type="entry name" value="Ankyrin_rpt"/>
</dbReference>
<dbReference type="InterPro" id="IPR000210">
    <property type="entry name" value="BTB/POZ_dom"/>
</dbReference>
<feature type="compositionally biased region" description="Basic residues" evidence="4">
    <location>
        <begin position="950"/>
        <end position="960"/>
    </location>
</feature>
<dbReference type="InterPro" id="IPR000408">
    <property type="entry name" value="Reg_chr_condens"/>
</dbReference>
<dbReference type="SUPFAM" id="SSF54695">
    <property type="entry name" value="POZ domain"/>
    <property type="match status" value="2"/>
</dbReference>
<gene>
    <name evidence="6" type="ORF">DAPPUDRAFT_322454</name>
</gene>
<feature type="compositionally biased region" description="Polar residues" evidence="4">
    <location>
        <begin position="969"/>
        <end position="982"/>
    </location>
</feature>
<proteinExistence type="predicted"/>
<keyword evidence="7" id="KW-1185">Reference proteome</keyword>
<feature type="region of interest" description="Disordered" evidence="4">
    <location>
        <begin position="1047"/>
        <end position="1066"/>
    </location>
</feature>
<feature type="repeat" description="ANK" evidence="2">
    <location>
        <begin position="50"/>
        <end position="82"/>
    </location>
</feature>
<dbReference type="CDD" id="cd18301">
    <property type="entry name" value="BTB1_POZ_IBtk"/>
    <property type="match status" value="1"/>
</dbReference>
<evidence type="ECO:0000313" key="6">
    <source>
        <dbReference type="EMBL" id="EFX76350.1"/>
    </source>
</evidence>
<keyword evidence="1" id="KW-0677">Repeat</keyword>
<dbReference type="CDD" id="cd18500">
    <property type="entry name" value="BACK_IBtk"/>
    <property type="match status" value="1"/>
</dbReference>
<dbReference type="STRING" id="6669.E9GW16"/>
<feature type="repeat" description="RCC1" evidence="3">
    <location>
        <begin position="256"/>
        <end position="312"/>
    </location>
</feature>
<dbReference type="AlphaFoldDB" id="E9GW16"/>
<dbReference type="InterPro" id="IPR036770">
    <property type="entry name" value="Ankyrin_rpt-contain_sf"/>
</dbReference>
<dbReference type="SUPFAM" id="SSF50985">
    <property type="entry name" value="RCC1/BLIP-II"/>
    <property type="match status" value="1"/>
</dbReference>
<dbReference type="Pfam" id="PF00651">
    <property type="entry name" value="BTB"/>
    <property type="match status" value="2"/>
</dbReference>
<dbReference type="Pfam" id="PF00415">
    <property type="entry name" value="RCC1"/>
    <property type="match status" value="2"/>
</dbReference>
<dbReference type="GO" id="GO:0051209">
    <property type="term" value="P:release of sequestered calcium ion into cytosol"/>
    <property type="evidence" value="ECO:0000318"/>
    <property type="project" value="GO_Central"/>
</dbReference>
<feature type="repeat" description="RCC1" evidence="3">
    <location>
        <begin position="194"/>
        <end position="255"/>
    </location>
</feature>
<dbReference type="InParanoid" id="E9GW16"/>
<dbReference type="PANTHER" id="PTHR22872">
    <property type="entry name" value="BTK-BINDING PROTEIN-RELATED"/>
    <property type="match status" value="1"/>
</dbReference>
<sequence length="1276" mass="142412">MWEECTAKCSSRKHADSIFSVFIAAGDEFEDMVMKLLPTCCNIASNKDSSGRTALQVAASLGKMKILHWLFSHDVYVNAKDEESGYSALHRTFYYGQLQAARALLHNNASLFHPLDNDYMSPFDHLIQDRSDLNKLDANLPSQVHVWGSNSNFGLGKQQSPELPELLDVFPKGSGGIKKVVMNKFHSVFLTLSGQAFSCGIGQGGKLGLGSEATVIIPQKISIDAENSSNSKVKKSAVIMEAVLGTYHTILLNEGGNVLSFGSNMYHQLGHNPPPNQLVAPKVITRFEDKSKGVIIKGISASRFHSVFWCQRNVYTCGLNAGALGHIKGDKTIITPKRVPLLSEENYTITNVAASDGATAIATEGGNVFVLHEFQCRKIASKQYDLLKIVMEGGKLDFSQEDLAADTSVPFQVLLLTKSGKIYIWSQTHPVLTKCAFRGSPFCNIKDVSLCKNAIVLVNIEGGAFIGTIGKTFVSKRKTEAHCATQENVSRIELPKQEHLVRIQIQRIPGVYRATSIVCDPAGKNFAVIQVLPSAEMKDAQICIPPSQLQTDLKQLLQDADPYDLTHDIVFLVGSKTFAAHRFVLSASCNAFYQNVCASSLSFKNDNKTVHITDVPAEVFELILEFIYTGTCAIFETEAVRWNLKLPLEDPLDKDNYAEDVPSAVELKRVKGEEWKSNERDGLSRVLRMVQFHAKNVGLRKLAEILDKAHIANTGLIRNDRLYLQPKQWNRFSGDDFYDTKIVSNDNKEFDAHRAVLIARSDYFRSMFSYAWIEVNNLSTFSVVSKKIPLPIHSLILEAILDYCYEDKASKVEKSEDVEWISNCLVSADLLLIPRLVSICESAIVGLLSIKNVGKVLDFAAEYNATQLKISCMNFVCCNLPAVIELRVWNCLSEEVMKELAHFYQQYIPRISRLPTPSKHLTSDDLDIFTITESLEDVNLTSVNRERDVKRKKTRRKSGKKGSEFKNPHQLQSEPCSPLTKSDVNPNIENTVCLKKEVCWSKVDKPKKRNKSLSFETPAKELNPSSSPSKAQIQDNNKVFLGVRSKETDSNISASSPVNEHDETPAKQNSLTLFEVATIFQATNSPENEKCKKFRKLSQKQRKFKENNSVVATSNTSSLAWKTTFSEPQCADRITFSLDPMDQSIICRDDPINSPSKSKVQSVWGSPDKTKDTSKAQISENEEKYVPLQRIIAKERIERKNLIKISTKPLKLTLIEEKAIEDLTKFYGIDHIDDEFILVERVLPLAAAVPIWSGGKVSPLKSKNKLRSFSMSDSGI</sequence>
<dbReference type="Proteomes" id="UP000000305">
    <property type="component" value="Unassembled WGS sequence"/>
</dbReference>
<evidence type="ECO:0000256" key="3">
    <source>
        <dbReference type="PROSITE-ProRule" id="PRU00235"/>
    </source>
</evidence>
<organism evidence="6 7">
    <name type="scientific">Daphnia pulex</name>
    <name type="common">Water flea</name>
    <dbReference type="NCBI Taxonomy" id="6669"/>
    <lineage>
        <taxon>Eukaryota</taxon>
        <taxon>Metazoa</taxon>
        <taxon>Ecdysozoa</taxon>
        <taxon>Arthropoda</taxon>
        <taxon>Crustacea</taxon>
        <taxon>Branchiopoda</taxon>
        <taxon>Diplostraca</taxon>
        <taxon>Cladocera</taxon>
        <taxon>Anomopoda</taxon>
        <taxon>Daphniidae</taxon>
        <taxon>Daphnia</taxon>
    </lineage>
</organism>
<dbReference type="HOGENOM" id="CLU_005713_0_0_1"/>
<dbReference type="PROSITE" id="PS50012">
    <property type="entry name" value="RCC1_3"/>
    <property type="match status" value="3"/>
</dbReference>
<dbReference type="Gene3D" id="2.130.10.30">
    <property type="entry name" value="Regulator of chromosome condensation 1/beta-lactamase-inhibitor protein II"/>
    <property type="match status" value="1"/>
</dbReference>
<dbReference type="PhylomeDB" id="E9GW16"/>
<evidence type="ECO:0000259" key="5">
    <source>
        <dbReference type="PROSITE" id="PS50097"/>
    </source>
</evidence>
<feature type="region of interest" description="Disordered" evidence="4">
    <location>
        <begin position="945"/>
        <end position="982"/>
    </location>
</feature>
<evidence type="ECO:0000256" key="4">
    <source>
        <dbReference type="SAM" id="MobiDB-lite"/>
    </source>
</evidence>
<feature type="region of interest" description="Disordered" evidence="4">
    <location>
        <begin position="1149"/>
        <end position="1177"/>
    </location>
</feature>
<reference evidence="6 7" key="1">
    <citation type="journal article" date="2011" name="Science">
        <title>The ecoresponsive genome of Daphnia pulex.</title>
        <authorList>
            <person name="Colbourne J.K."/>
            <person name="Pfrender M.E."/>
            <person name="Gilbert D."/>
            <person name="Thomas W.K."/>
            <person name="Tucker A."/>
            <person name="Oakley T.H."/>
            <person name="Tokishita S."/>
            <person name="Aerts A."/>
            <person name="Arnold G.J."/>
            <person name="Basu M.K."/>
            <person name="Bauer D.J."/>
            <person name="Caceres C.E."/>
            <person name="Carmel L."/>
            <person name="Casola C."/>
            <person name="Choi J.H."/>
            <person name="Detter J.C."/>
            <person name="Dong Q."/>
            <person name="Dusheyko S."/>
            <person name="Eads B.D."/>
            <person name="Frohlich T."/>
            <person name="Geiler-Samerotte K.A."/>
            <person name="Gerlach D."/>
            <person name="Hatcher P."/>
            <person name="Jogdeo S."/>
            <person name="Krijgsveld J."/>
            <person name="Kriventseva E.V."/>
            <person name="Kultz D."/>
            <person name="Laforsch C."/>
            <person name="Lindquist E."/>
            <person name="Lopez J."/>
            <person name="Manak J.R."/>
            <person name="Muller J."/>
            <person name="Pangilinan J."/>
            <person name="Patwardhan R.P."/>
            <person name="Pitluck S."/>
            <person name="Pritham E.J."/>
            <person name="Rechtsteiner A."/>
            <person name="Rho M."/>
            <person name="Rogozin I.B."/>
            <person name="Sakarya O."/>
            <person name="Salamov A."/>
            <person name="Schaack S."/>
            <person name="Shapiro H."/>
            <person name="Shiga Y."/>
            <person name="Skalitzky C."/>
            <person name="Smith Z."/>
            <person name="Souvorov A."/>
            <person name="Sung W."/>
            <person name="Tang Z."/>
            <person name="Tsuchiya D."/>
            <person name="Tu H."/>
            <person name="Vos H."/>
            <person name="Wang M."/>
            <person name="Wolf Y.I."/>
            <person name="Yamagata H."/>
            <person name="Yamada T."/>
            <person name="Ye Y."/>
            <person name="Shaw J.R."/>
            <person name="Andrews J."/>
            <person name="Crease T.J."/>
            <person name="Tang H."/>
            <person name="Lucas S.M."/>
            <person name="Robertson H.M."/>
            <person name="Bork P."/>
            <person name="Koonin E.V."/>
            <person name="Zdobnov E.M."/>
            <person name="Grigoriev I.V."/>
            <person name="Lynch M."/>
            <person name="Boore J.L."/>
        </authorList>
    </citation>
    <scope>NUCLEOTIDE SEQUENCE [LARGE SCALE GENOMIC DNA]</scope>
</reference>
<dbReference type="InterPro" id="IPR051625">
    <property type="entry name" value="Signaling_Regulatory_Domain"/>
</dbReference>
<dbReference type="SUPFAM" id="SSF48403">
    <property type="entry name" value="Ankyrin repeat"/>
    <property type="match status" value="1"/>
</dbReference>
<dbReference type="PROSITE" id="PS50297">
    <property type="entry name" value="ANK_REP_REGION"/>
    <property type="match status" value="1"/>
</dbReference>
<feature type="compositionally biased region" description="Polar residues" evidence="4">
    <location>
        <begin position="1023"/>
        <end position="1034"/>
    </location>
</feature>
<dbReference type="PROSITE" id="PS50088">
    <property type="entry name" value="ANK_REPEAT"/>
    <property type="match status" value="1"/>
</dbReference>
<accession>E9GW16</accession>
<dbReference type="EMBL" id="GL732569">
    <property type="protein sequence ID" value="EFX76350.1"/>
    <property type="molecule type" value="Genomic_DNA"/>
</dbReference>
<name>E9GW16_DAPPU</name>
<dbReference type="eggNOG" id="KOG0783">
    <property type="taxonomic scope" value="Eukaryota"/>
</dbReference>
<feature type="region of interest" description="Disordered" evidence="4">
    <location>
        <begin position="1010"/>
        <end position="1034"/>
    </location>
</feature>
<dbReference type="CDD" id="cd18302">
    <property type="entry name" value="BTB2_POZ_IBtk"/>
    <property type="match status" value="1"/>
</dbReference>
<feature type="compositionally biased region" description="Polar residues" evidence="4">
    <location>
        <begin position="1153"/>
        <end position="1164"/>
    </location>
</feature>
<dbReference type="InterPro" id="IPR011333">
    <property type="entry name" value="SKP1/BTB/POZ_sf"/>
</dbReference>
<keyword evidence="2" id="KW-0040">ANK repeat</keyword>
<evidence type="ECO:0000313" key="7">
    <source>
        <dbReference type="Proteomes" id="UP000000305"/>
    </source>
</evidence>
<dbReference type="PANTHER" id="PTHR22872:SF2">
    <property type="entry name" value="INHIBITOR OF BRUTON TYROSINE KINASE"/>
    <property type="match status" value="1"/>
</dbReference>
<dbReference type="FunCoup" id="E9GW16">
    <property type="interactions" value="489"/>
</dbReference>
<feature type="domain" description="BTB" evidence="5">
    <location>
        <begin position="567"/>
        <end position="636"/>
    </location>
</feature>
<dbReference type="Pfam" id="PF12796">
    <property type="entry name" value="Ank_2"/>
    <property type="match status" value="1"/>
</dbReference>
<evidence type="ECO:0000256" key="2">
    <source>
        <dbReference type="PROSITE-ProRule" id="PRU00023"/>
    </source>
</evidence>
<dbReference type="InterPro" id="IPR009091">
    <property type="entry name" value="RCC1/BLIP-II"/>
</dbReference>
<dbReference type="SMART" id="SM00248">
    <property type="entry name" value="ANK"/>
    <property type="match status" value="2"/>
</dbReference>
<dbReference type="OrthoDB" id="1893551at2759"/>
<feature type="repeat" description="RCC1" evidence="3">
    <location>
        <begin position="142"/>
        <end position="193"/>
    </location>
</feature>
<dbReference type="SMART" id="SM00225">
    <property type="entry name" value="BTB"/>
    <property type="match status" value="2"/>
</dbReference>
<dbReference type="Gene3D" id="1.25.40.20">
    <property type="entry name" value="Ankyrin repeat-containing domain"/>
    <property type="match status" value="1"/>
</dbReference>
<protein>
    <recommendedName>
        <fullName evidence="5">BTB domain-containing protein</fullName>
    </recommendedName>
</protein>
<dbReference type="OMA" id="CGINTDH"/>
<evidence type="ECO:0000256" key="1">
    <source>
        <dbReference type="ARBA" id="ARBA00022737"/>
    </source>
</evidence>
<dbReference type="KEGG" id="dpx:DAPPUDRAFT_322454"/>